<proteinExistence type="inferred from homology"/>
<dbReference type="AlphaFoldDB" id="A0A4T0MDZ0"/>
<organism evidence="3 4">
    <name type="scientific">Wallemia mellicola</name>
    <dbReference type="NCBI Taxonomy" id="1708541"/>
    <lineage>
        <taxon>Eukaryota</taxon>
        <taxon>Fungi</taxon>
        <taxon>Dikarya</taxon>
        <taxon>Basidiomycota</taxon>
        <taxon>Wallemiomycotina</taxon>
        <taxon>Wallemiomycetes</taxon>
        <taxon>Wallemiales</taxon>
        <taxon>Wallemiaceae</taxon>
        <taxon>Wallemia</taxon>
    </lineage>
</organism>
<evidence type="ECO:0000259" key="2">
    <source>
        <dbReference type="Pfam" id="PF07985"/>
    </source>
</evidence>
<sequence>MDGFKYKAYKPKSKGGNRRIKNQLPINLEVNSNDKLTGALYHRRNVIKQSDWFKGVQHTFDSVISSDNWPTPAKIIALGLGSFEDNRNAVDQLVLLEYIIEKLQIAPNNVSLYDPVCTETDKDFVKQFGYDYIQDSDSIHTNNNCNTFLYMPHCDKVLYEATLSSYWSADKLSTVVLLGNDLSLYSNRQKDKGNVSLVSKFLTFSESNNLPNPPDDLINSFNELCFQYVPSLRARWLNEEYWNKQ</sequence>
<dbReference type="EMBL" id="SPRC01000008">
    <property type="protein sequence ID" value="TIB81353.1"/>
    <property type="molecule type" value="Genomic_DNA"/>
</dbReference>
<dbReference type="InterPro" id="IPR040044">
    <property type="entry name" value="SRR1L"/>
</dbReference>
<dbReference type="InterPro" id="IPR012942">
    <property type="entry name" value="SRR1-like"/>
</dbReference>
<evidence type="ECO:0000313" key="4">
    <source>
        <dbReference type="Proteomes" id="UP000310685"/>
    </source>
</evidence>
<dbReference type="GO" id="GO:0005737">
    <property type="term" value="C:cytoplasm"/>
    <property type="evidence" value="ECO:0007669"/>
    <property type="project" value="TreeGrafter"/>
</dbReference>
<evidence type="ECO:0000313" key="3">
    <source>
        <dbReference type="EMBL" id="TIB81353.1"/>
    </source>
</evidence>
<reference evidence="3 4" key="1">
    <citation type="submission" date="2019-03" db="EMBL/GenBank/DDBJ databases">
        <title>Sequencing 25 genomes of Wallemia mellicola.</title>
        <authorList>
            <person name="Gostincar C."/>
        </authorList>
    </citation>
    <scope>NUCLEOTIDE SEQUENCE [LARGE SCALE GENOMIC DNA]</scope>
    <source>
        <strain evidence="3 4">EXF-6152</strain>
    </source>
</reference>
<evidence type="ECO:0000256" key="1">
    <source>
        <dbReference type="ARBA" id="ARBA00009856"/>
    </source>
</evidence>
<gene>
    <name evidence="3" type="ORF">E3Q22_01185</name>
</gene>
<dbReference type="Pfam" id="PF07985">
    <property type="entry name" value="SRR1"/>
    <property type="match status" value="1"/>
</dbReference>
<comment type="caution">
    <text evidence="3">The sequence shown here is derived from an EMBL/GenBank/DDBJ whole genome shotgun (WGS) entry which is preliminary data.</text>
</comment>
<feature type="domain" description="SRR1-like" evidence="2">
    <location>
        <begin position="60"/>
        <end position="228"/>
    </location>
</feature>
<dbReference type="PANTHER" id="PTHR28626:SF3">
    <property type="entry name" value="SRR1-LIKE PROTEIN"/>
    <property type="match status" value="1"/>
</dbReference>
<accession>A0A4T0MDZ0</accession>
<dbReference type="PANTHER" id="PTHR28626">
    <property type="entry name" value="SRR1-LIKE PROTEIN"/>
    <property type="match status" value="1"/>
</dbReference>
<dbReference type="Proteomes" id="UP000310685">
    <property type="component" value="Unassembled WGS sequence"/>
</dbReference>
<comment type="similarity">
    <text evidence="1">Belongs to the SRR1 family.</text>
</comment>
<protein>
    <recommendedName>
        <fullName evidence="2">SRR1-like domain-containing protein</fullName>
    </recommendedName>
</protein>
<dbReference type="GO" id="GO:0005634">
    <property type="term" value="C:nucleus"/>
    <property type="evidence" value="ECO:0007669"/>
    <property type="project" value="TreeGrafter"/>
</dbReference>
<name>A0A4T0MDZ0_9BASI</name>